<keyword evidence="4 5" id="KW-0472">Membrane</keyword>
<dbReference type="RefSeq" id="WP_139071472.1">
    <property type="nucleotide sequence ID" value="NZ_CP040899.1"/>
</dbReference>
<feature type="transmembrane region" description="Helical" evidence="5">
    <location>
        <begin position="175"/>
        <end position="196"/>
    </location>
</feature>
<accession>A0ABX5VP41</accession>
<dbReference type="InterPro" id="IPR052902">
    <property type="entry name" value="ABC-2_transporter"/>
</dbReference>
<organism evidence="7 8">
    <name type="scientific">Georgenia wutianyii</name>
    <dbReference type="NCBI Taxonomy" id="2585135"/>
    <lineage>
        <taxon>Bacteria</taxon>
        <taxon>Bacillati</taxon>
        <taxon>Actinomycetota</taxon>
        <taxon>Actinomycetes</taxon>
        <taxon>Micrococcales</taxon>
        <taxon>Bogoriellaceae</taxon>
        <taxon>Georgenia</taxon>
    </lineage>
</organism>
<gene>
    <name evidence="7" type="ORF">FE251_12020</name>
</gene>
<keyword evidence="8" id="KW-1185">Reference proteome</keyword>
<proteinExistence type="predicted"/>
<keyword evidence="2 5" id="KW-0812">Transmembrane</keyword>
<evidence type="ECO:0000256" key="1">
    <source>
        <dbReference type="ARBA" id="ARBA00004141"/>
    </source>
</evidence>
<dbReference type="InterPro" id="IPR013525">
    <property type="entry name" value="ABC2_TM"/>
</dbReference>
<evidence type="ECO:0000256" key="3">
    <source>
        <dbReference type="ARBA" id="ARBA00022989"/>
    </source>
</evidence>
<dbReference type="EMBL" id="CP040899">
    <property type="protein sequence ID" value="QDB80025.1"/>
    <property type="molecule type" value="Genomic_DNA"/>
</dbReference>
<evidence type="ECO:0000313" key="8">
    <source>
        <dbReference type="Proteomes" id="UP000313948"/>
    </source>
</evidence>
<evidence type="ECO:0000313" key="7">
    <source>
        <dbReference type="EMBL" id="QDB80025.1"/>
    </source>
</evidence>
<keyword evidence="3 5" id="KW-1133">Transmembrane helix</keyword>
<dbReference type="Pfam" id="PF01061">
    <property type="entry name" value="ABC2_membrane"/>
    <property type="match status" value="1"/>
</dbReference>
<reference evidence="7 8" key="1">
    <citation type="submission" date="2019-05" db="EMBL/GenBank/DDBJ databases">
        <title>Georgenia *** sp. nov., and Georgenia *** sp. nov., isolated from the intestinal contents of plateau pika (Ochotona curzoniae) in the Qinghai-Tibet plateau of China.</title>
        <authorList>
            <person name="Tian Z."/>
        </authorList>
    </citation>
    <scope>NUCLEOTIDE SEQUENCE [LARGE SCALE GENOMIC DNA]</scope>
    <source>
        <strain evidence="7 8">Z294</strain>
    </source>
</reference>
<protein>
    <submittedName>
        <fullName evidence="7">ABC transporter permease</fullName>
    </submittedName>
</protein>
<name>A0ABX5VP41_9MICO</name>
<feature type="transmembrane region" description="Helical" evidence="5">
    <location>
        <begin position="111"/>
        <end position="135"/>
    </location>
</feature>
<evidence type="ECO:0000256" key="2">
    <source>
        <dbReference type="ARBA" id="ARBA00022692"/>
    </source>
</evidence>
<feature type="transmembrane region" description="Helical" evidence="5">
    <location>
        <begin position="64"/>
        <end position="90"/>
    </location>
</feature>
<dbReference type="Proteomes" id="UP000313948">
    <property type="component" value="Chromosome"/>
</dbReference>
<feature type="transmembrane region" description="Helical" evidence="5">
    <location>
        <begin position="147"/>
        <end position="168"/>
    </location>
</feature>
<comment type="subcellular location">
    <subcellularLocation>
        <location evidence="1">Membrane</location>
        <topology evidence="1">Multi-pass membrane protein</topology>
    </subcellularLocation>
</comment>
<feature type="transmembrane region" description="Helical" evidence="5">
    <location>
        <begin position="35"/>
        <end position="58"/>
    </location>
</feature>
<feature type="transmembrane region" description="Helical" evidence="5">
    <location>
        <begin position="237"/>
        <end position="256"/>
    </location>
</feature>
<dbReference type="PANTHER" id="PTHR43027:SF2">
    <property type="entry name" value="TRANSPORT PERMEASE PROTEIN"/>
    <property type="match status" value="1"/>
</dbReference>
<evidence type="ECO:0000259" key="6">
    <source>
        <dbReference type="Pfam" id="PF01061"/>
    </source>
</evidence>
<sequence>MSDTATALRPAPVQVSPWATYRTLLRWQVASIGPLLPLVVVIQALLAAGIIVGFGFLIPDIDPGTALFLSTGAPTVLLLTVGLVIVPQGVSRSRTDGTFNYMRSLPIARPLLLAAEMTVWLLIALPSVAVGVLVARLRYDLTFDIDWPVLVAAALLVTLTATAVGYAIAVSLQPLLAQLLTQVLVFFVLLFSPITFPATQLPAWFQSVHDVLPARPGADLLRAGLASQTFEASGRDLLVLGVWCVLGVAVTLRALVRRG</sequence>
<feature type="domain" description="ABC-2 type transporter transmembrane" evidence="6">
    <location>
        <begin position="38"/>
        <end position="224"/>
    </location>
</feature>
<evidence type="ECO:0000256" key="4">
    <source>
        <dbReference type="ARBA" id="ARBA00023136"/>
    </source>
</evidence>
<evidence type="ECO:0000256" key="5">
    <source>
        <dbReference type="SAM" id="Phobius"/>
    </source>
</evidence>
<dbReference type="PANTHER" id="PTHR43027">
    <property type="entry name" value="DOXORUBICIN RESISTANCE ABC TRANSPORTER PERMEASE PROTEIN DRRC-RELATED"/>
    <property type="match status" value="1"/>
</dbReference>